<name>A0A427Y276_9TREE</name>
<feature type="compositionally biased region" description="Polar residues" evidence="1">
    <location>
        <begin position="555"/>
        <end position="564"/>
    </location>
</feature>
<dbReference type="AlphaFoldDB" id="A0A427Y276"/>
<feature type="compositionally biased region" description="Gly residues" evidence="1">
    <location>
        <begin position="811"/>
        <end position="821"/>
    </location>
</feature>
<gene>
    <name evidence="3" type="ORF">EHS25_004988</name>
</gene>
<feature type="compositionally biased region" description="Polar residues" evidence="1">
    <location>
        <begin position="898"/>
        <end position="908"/>
    </location>
</feature>
<feature type="compositionally biased region" description="Pro residues" evidence="1">
    <location>
        <begin position="928"/>
        <end position="943"/>
    </location>
</feature>
<evidence type="ECO:0000313" key="3">
    <source>
        <dbReference type="EMBL" id="RSH85181.1"/>
    </source>
</evidence>
<proteinExistence type="predicted"/>
<keyword evidence="2" id="KW-0472">Membrane</keyword>
<comment type="caution">
    <text evidence="3">The sequence shown here is derived from an EMBL/GenBank/DDBJ whole genome shotgun (WGS) entry which is preliminary data.</text>
</comment>
<feature type="region of interest" description="Disordered" evidence="1">
    <location>
        <begin position="803"/>
        <end position="943"/>
    </location>
</feature>
<feature type="compositionally biased region" description="Polar residues" evidence="1">
    <location>
        <begin position="690"/>
        <end position="710"/>
    </location>
</feature>
<organism evidence="3 4">
    <name type="scientific">Saitozyma podzolica</name>
    <dbReference type="NCBI Taxonomy" id="1890683"/>
    <lineage>
        <taxon>Eukaryota</taxon>
        <taxon>Fungi</taxon>
        <taxon>Dikarya</taxon>
        <taxon>Basidiomycota</taxon>
        <taxon>Agaricomycotina</taxon>
        <taxon>Tremellomycetes</taxon>
        <taxon>Tremellales</taxon>
        <taxon>Trimorphomycetaceae</taxon>
        <taxon>Saitozyma</taxon>
    </lineage>
</organism>
<keyword evidence="4" id="KW-1185">Reference proteome</keyword>
<keyword evidence="2" id="KW-1133">Transmembrane helix</keyword>
<feature type="region of interest" description="Disordered" evidence="1">
    <location>
        <begin position="539"/>
        <end position="572"/>
    </location>
</feature>
<protein>
    <submittedName>
        <fullName evidence="3">Uncharacterized protein</fullName>
    </submittedName>
</protein>
<evidence type="ECO:0000256" key="1">
    <source>
        <dbReference type="SAM" id="MobiDB-lite"/>
    </source>
</evidence>
<feature type="compositionally biased region" description="Basic and acidic residues" evidence="1">
    <location>
        <begin position="881"/>
        <end position="896"/>
    </location>
</feature>
<evidence type="ECO:0000256" key="2">
    <source>
        <dbReference type="SAM" id="Phobius"/>
    </source>
</evidence>
<sequence length="943" mass="98701">MQCVCKRAVGEVDRTLARSSDARVRVCTLRDGRNQPRFFSPTPRDLLNPEQAESVCADGATGFDSLPSSSLIHFYFLPCVSSSLSYSYSSDSLLGPPILYITSSGGSAGRIDHYTSHKDDFRRISFHPIGRARGGGRFNCVDHGLYRRRPTTHTDANRSRREGNITWNDSIRPPLYRSKPQIADGTHLAVAIVAQGGLDNATTDSPRAIPRAFGSAGGPRLGADAMRPCGSGSGSRWSWPGVLAMALGFAAREASAGYMTVSINQTVQCGAGLVQWTGDSGPYHLLLTPTSFASHGYNLWIPEIDNATNNITIPINQPAGLSYLVTVWGASGIEFAGTTDVQTVGDSLNTSCFLNDTQILNLYTFSFNISDTSGGYPAQCSNLSMTWPTSLESNVTGTVSKRSSTSSPVSDVGSAVDSIFKSDAVSALDIQINQLDTSSSDHTSGNTSAPPTLFGIIPLGNSFNIPITYGNTSKIAQKLPASSLSDTPTTWASQGVSHLNWTIDLAKGTRFILVAGIGSEQQWASGGSSTMLTVGQGSTGCVGSEQTGGDPAPSITGSSTSTATVVPDDGSGTQPVPGGISGSAKTAIACALSVVVTLVIVGVGFFFCRVRRRRRAAALAAPFPINSGKGASGNEMSPSDTPLDLIASRDGSRALAPINTSLPSGAGAAGQRSATSPTSSSDPFGDETPSRTLLSSRTGTLDDTMQSSPISPIRGRHRDEILRSTAMGRHESQEALLRHGSTISSPLDTYNGGGTGTFPSLPSISTHRPLMLHDRTLGLPDEEHEEPEDLADLKRETLAYLGQGQHSGSSRGVGAGAGAGAEGEAIPMQNRQGGGGGGAGGQGRRRRNDDREMEYVVHRDAGRVNATQQGGQAPRVLELPPRYEELDWDAEREAEGTFHSTVDTVGTDTDNANGTARGTGTHAGTGSVPPPPHPDAQPPPPGI</sequence>
<feature type="transmembrane region" description="Helical" evidence="2">
    <location>
        <begin position="586"/>
        <end position="608"/>
    </location>
</feature>
<feature type="compositionally biased region" description="Gly residues" evidence="1">
    <location>
        <begin position="832"/>
        <end position="842"/>
    </location>
</feature>
<feature type="region of interest" description="Disordered" evidence="1">
    <location>
        <begin position="623"/>
        <end position="715"/>
    </location>
</feature>
<dbReference type="Proteomes" id="UP000279259">
    <property type="component" value="Unassembled WGS sequence"/>
</dbReference>
<keyword evidence="2" id="KW-0812">Transmembrane</keyword>
<feature type="region of interest" description="Disordered" evidence="1">
    <location>
        <begin position="730"/>
        <end position="766"/>
    </location>
</feature>
<feature type="compositionally biased region" description="Low complexity" evidence="1">
    <location>
        <begin position="909"/>
        <end position="926"/>
    </location>
</feature>
<dbReference type="EMBL" id="RSCD01000021">
    <property type="protein sequence ID" value="RSH85181.1"/>
    <property type="molecule type" value="Genomic_DNA"/>
</dbReference>
<accession>A0A427Y276</accession>
<evidence type="ECO:0000313" key="4">
    <source>
        <dbReference type="Proteomes" id="UP000279259"/>
    </source>
</evidence>
<feature type="compositionally biased region" description="Polar residues" evidence="1">
    <location>
        <begin position="757"/>
        <end position="766"/>
    </location>
</feature>
<feature type="compositionally biased region" description="Polar residues" evidence="1">
    <location>
        <begin position="672"/>
        <end position="682"/>
    </location>
</feature>
<reference evidence="3 4" key="1">
    <citation type="submission" date="2018-11" db="EMBL/GenBank/DDBJ databases">
        <title>Genome sequence of Saitozyma podzolica DSM 27192.</title>
        <authorList>
            <person name="Aliyu H."/>
            <person name="Gorte O."/>
            <person name="Ochsenreither K."/>
        </authorList>
    </citation>
    <scope>NUCLEOTIDE SEQUENCE [LARGE SCALE GENOMIC DNA]</scope>
    <source>
        <strain evidence="3 4">DSM 27192</strain>
    </source>
</reference>
<dbReference type="OrthoDB" id="2591431at2759"/>
<feature type="compositionally biased region" description="Basic and acidic residues" evidence="1">
    <location>
        <begin position="847"/>
        <end position="862"/>
    </location>
</feature>